<keyword evidence="4" id="KW-0963">Cytoplasm</keyword>
<dbReference type="EMBL" id="JAHXZJ010001119">
    <property type="protein sequence ID" value="KAH0553857.1"/>
    <property type="molecule type" value="Genomic_DNA"/>
</dbReference>
<sequence>MAFSLRAGTNWCHDFPKLARESGFYFNVHRNKVRVDKNQIGSIDIDRLIRERDFLTIDENINNVVDYNLESEYDIKILDPNFVKLFRLAQLSVEYLLYCKQYLDHSVIILKDELRLKLEDNVKLKKNLAAAEESVKELKEKLRENYKLFEKTLTDSRGEVHKCPYCPKSFKSAIFTNLHINRRHSNSPQVSILSPVHDQYKAETEKLHNEIKTLKERLNQTERIVRNESSRLYESIEQRDRDIYEKNNNQDKIEEEHRKYREEISNLTSMLFSEIKNLKIEDKKSQVDETEKFKQLLKSQEDELTKLRDQVQELSLDKSKPDIESIQIKLKAQEEYWQAKLNQLEDQHAKDIQKLSNQLQTTQDSAMLIRDDYVSKIRDLEERSLDSGRFLSPKISPARRRRRAENFVASLVERERPSESLNSGSNKLKEVDRSRSDSDESVNKFKKILVTSAEVHNVSQQKVGFKNDTVLGKGGKEINFNSWTVNDANIKKLDQSIGKEFNVKDSFKPIASHIGKEFNVKDSFKPIVSCIKEEKNRMDVSSESESESGTSLESGSSRSNSESGSETESESEDEETESEEKIPVKNLKAEDDKTKEYIKRKVWEDFEQKLRDLGIDPDCDEISEEIYKRSMEMIKHHRNLSARKFGKFEEIRRKILNQLHDKFPRHEVRKSPLRKLVSSVKSRAVKAFSNPNQAPVPKLKAKVMSPERSVSNKLNMELLPKKITQQELPVRRASRDGNLMSPGHERYTPSPSKNNSKPFSPEPIVDTKLSHSYESIKDYMRDLGKKSSPGSASGSPLRSPLNKALATSTPHRAEINVLPSHRASVSDLSSPVAKLREFSLPSSPKNSKSVLKTASGSTGSLVKKKVLFDLEPMTDTSEKIDKLETNGIISSSKNKVSNEDDDSESDYEISSISEEKSDSKILEPVNNSSIILKTSQSEKIAQISRKIESQLSLTRHKPVGAVEAMFKGFDLHEDDDDGPLAGFSVDRNNVNVQSFNKVIKLPQPTPRTQRIRVSSPDKSADKDSNLDNDIDEILNLD</sequence>
<evidence type="ECO:0000313" key="15">
    <source>
        <dbReference type="Proteomes" id="UP000826195"/>
    </source>
</evidence>
<evidence type="ECO:0000256" key="11">
    <source>
        <dbReference type="SAM" id="Coils"/>
    </source>
</evidence>
<dbReference type="Proteomes" id="UP000826195">
    <property type="component" value="Unassembled WGS sequence"/>
</dbReference>
<keyword evidence="10" id="KW-0966">Cell projection</keyword>
<feature type="compositionally biased region" description="Low complexity" evidence="12">
    <location>
        <begin position="541"/>
        <end position="564"/>
    </location>
</feature>
<feature type="region of interest" description="Disordered" evidence="12">
    <location>
        <begin position="698"/>
        <end position="767"/>
    </location>
</feature>
<keyword evidence="8 11" id="KW-0175">Coiled coil</keyword>
<keyword evidence="7" id="KW-0862">Zinc</keyword>
<organism evidence="14 15">
    <name type="scientific">Cotesia glomerata</name>
    <name type="common">Lepidopteran parasitic wasp</name>
    <name type="synonym">Apanteles glomeratus</name>
    <dbReference type="NCBI Taxonomy" id="32391"/>
    <lineage>
        <taxon>Eukaryota</taxon>
        <taxon>Metazoa</taxon>
        <taxon>Ecdysozoa</taxon>
        <taxon>Arthropoda</taxon>
        <taxon>Hexapoda</taxon>
        <taxon>Insecta</taxon>
        <taxon>Pterygota</taxon>
        <taxon>Neoptera</taxon>
        <taxon>Endopterygota</taxon>
        <taxon>Hymenoptera</taxon>
        <taxon>Apocrita</taxon>
        <taxon>Ichneumonoidea</taxon>
        <taxon>Braconidae</taxon>
        <taxon>Microgastrinae</taxon>
        <taxon>Cotesia</taxon>
    </lineage>
</organism>
<dbReference type="InterPro" id="IPR058883">
    <property type="entry name" value="DZIP1_dom"/>
</dbReference>
<dbReference type="InterPro" id="IPR051241">
    <property type="entry name" value="DZIP_RILPL"/>
</dbReference>
<dbReference type="PANTHER" id="PTHR21502">
    <property type="entry name" value="ZINC FINGER PROTEIN DZIP1"/>
    <property type="match status" value="1"/>
</dbReference>
<dbReference type="GO" id="GO:0060271">
    <property type="term" value="P:cilium assembly"/>
    <property type="evidence" value="ECO:0007669"/>
    <property type="project" value="TreeGrafter"/>
</dbReference>
<comment type="caution">
    <text evidence="14">The sequence shown here is derived from an EMBL/GenBank/DDBJ whole genome shotgun (WGS) entry which is preliminary data.</text>
</comment>
<dbReference type="Pfam" id="PF13815">
    <property type="entry name" value="Dzip-like_N"/>
    <property type="match status" value="1"/>
</dbReference>
<feature type="region of interest" description="Disordered" evidence="12">
    <location>
        <begin position="782"/>
        <end position="802"/>
    </location>
</feature>
<accession>A0AAV7IL40</accession>
<dbReference type="AlphaFoldDB" id="A0AAV7IL40"/>
<dbReference type="GO" id="GO:0005814">
    <property type="term" value="C:centriole"/>
    <property type="evidence" value="ECO:0007669"/>
    <property type="project" value="UniProtKB-SubCell"/>
</dbReference>
<dbReference type="InterPro" id="IPR032714">
    <property type="entry name" value="DZIP1_N"/>
</dbReference>
<evidence type="ECO:0000259" key="13">
    <source>
        <dbReference type="PROSITE" id="PS00028"/>
    </source>
</evidence>
<keyword evidence="9" id="KW-0206">Cytoskeleton</keyword>
<feature type="compositionally biased region" description="Acidic residues" evidence="12">
    <location>
        <begin position="1026"/>
        <end position="1037"/>
    </location>
</feature>
<proteinExistence type="inferred from homology"/>
<comment type="subcellular location">
    <subcellularLocation>
        <location evidence="2">Cytoplasm</location>
        <location evidence="2">Cytoskeleton</location>
        <location evidence="2">Cilium basal body</location>
    </subcellularLocation>
    <subcellularLocation>
        <location evidence="1">Cytoplasm</location>
        <location evidence="1">Cytoskeleton</location>
        <location evidence="1">Microtubule organizing center</location>
        <location evidence="1">Centrosome</location>
        <location evidence="1">Centriole</location>
    </subcellularLocation>
</comment>
<feature type="region of interest" description="Disordered" evidence="12">
    <location>
        <begin position="535"/>
        <end position="587"/>
    </location>
</feature>
<feature type="compositionally biased region" description="Low complexity" evidence="12">
    <location>
        <begin position="749"/>
        <end position="759"/>
    </location>
</feature>
<feature type="region of interest" description="Disordered" evidence="12">
    <location>
        <begin position="416"/>
        <end position="436"/>
    </location>
</feature>
<evidence type="ECO:0000256" key="7">
    <source>
        <dbReference type="ARBA" id="ARBA00022833"/>
    </source>
</evidence>
<feature type="coiled-coil region" evidence="11">
    <location>
        <begin position="197"/>
        <end position="317"/>
    </location>
</feature>
<comment type="similarity">
    <text evidence="3">Belongs to the DZIP C2H2-type zinc-finger protein family.</text>
</comment>
<reference evidence="14 15" key="1">
    <citation type="journal article" date="2021" name="J. Hered.">
        <title>A chromosome-level genome assembly of the parasitoid wasp, Cotesia glomerata (Hymenoptera: Braconidae).</title>
        <authorList>
            <person name="Pinto B.J."/>
            <person name="Weis J.J."/>
            <person name="Gamble T."/>
            <person name="Ode P.J."/>
            <person name="Paul R."/>
            <person name="Zaspel J.M."/>
        </authorList>
    </citation>
    <scope>NUCLEOTIDE SEQUENCE [LARGE SCALE GENOMIC DNA]</scope>
    <source>
        <strain evidence="14">CgM1</strain>
    </source>
</reference>
<evidence type="ECO:0000256" key="6">
    <source>
        <dbReference type="ARBA" id="ARBA00022771"/>
    </source>
</evidence>
<evidence type="ECO:0000256" key="2">
    <source>
        <dbReference type="ARBA" id="ARBA00004120"/>
    </source>
</evidence>
<evidence type="ECO:0000256" key="8">
    <source>
        <dbReference type="ARBA" id="ARBA00023054"/>
    </source>
</evidence>
<feature type="region of interest" description="Disordered" evidence="12">
    <location>
        <begin position="892"/>
        <end position="920"/>
    </location>
</feature>
<keyword evidence="5" id="KW-0479">Metal-binding</keyword>
<feature type="compositionally biased region" description="Basic and acidic residues" evidence="12">
    <location>
        <begin position="427"/>
        <end position="436"/>
    </location>
</feature>
<feature type="coiled-coil region" evidence="11">
    <location>
        <begin position="114"/>
        <end position="159"/>
    </location>
</feature>
<evidence type="ECO:0000256" key="5">
    <source>
        <dbReference type="ARBA" id="ARBA00022723"/>
    </source>
</evidence>
<dbReference type="Gene3D" id="3.30.160.60">
    <property type="entry name" value="Classic Zinc Finger"/>
    <property type="match status" value="1"/>
</dbReference>
<feature type="domain" description="C2H2-type" evidence="13">
    <location>
        <begin position="163"/>
        <end position="184"/>
    </location>
</feature>
<dbReference type="GO" id="GO:0008270">
    <property type="term" value="F:zinc ion binding"/>
    <property type="evidence" value="ECO:0007669"/>
    <property type="project" value="UniProtKB-KW"/>
</dbReference>
<dbReference type="GO" id="GO:0036064">
    <property type="term" value="C:ciliary basal body"/>
    <property type="evidence" value="ECO:0007669"/>
    <property type="project" value="TreeGrafter"/>
</dbReference>
<dbReference type="InterPro" id="IPR013087">
    <property type="entry name" value="Znf_C2H2_type"/>
</dbReference>
<dbReference type="GO" id="GO:0005737">
    <property type="term" value="C:cytoplasm"/>
    <property type="evidence" value="ECO:0007669"/>
    <property type="project" value="TreeGrafter"/>
</dbReference>
<evidence type="ECO:0000256" key="12">
    <source>
        <dbReference type="SAM" id="MobiDB-lite"/>
    </source>
</evidence>
<dbReference type="PROSITE" id="PS00028">
    <property type="entry name" value="ZINC_FINGER_C2H2_1"/>
    <property type="match status" value="1"/>
</dbReference>
<evidence type="ECO:0000256" key="9">
    <source>
        <dbReference type="ARBA" id="ARBA00023212"/>
    </source>
</evidence>
<evidence type="ECO:0000256" key="3">
    <source>
        <dbReference type="ARBA" id="ARBA00009131"/>
    </source>
</evidence>
<evidence type="ECO:0000256" key="1">
    <source>
        <dbReference type="ARBA" id="ARBA00004114"/>
    </source>
</evidence>
<name>A0AAV7IL40_COTGL</name>
<keyword evidence="15" id="KW-1185">Reference proteome</keyword>
<feature type="compositionally biased region" description="Acidic residues" evidence="12">
    <location>
        <begin position="565"/>
        <end position="578"/>
    </location>
</feature>
<evidence type="ECO:0000256" key="4">
    <source>
        <dbReference type="ARBA" id="ARBA00022490"/>
    </source>
</evidence>
<dbReference type="PANTHER" id="PTHR21502:SF3">
    <property type="entry name" value="CILIUM ASSEMBLY PROTEIN DZIP1L"/>
    <property type="match status" value="1"/>
</dbReference>
<evidence type="ECO:0000313" key="14">
    <source>
        <dbReference type="EMBL" id="KAH0553857.1"/>
    </source>
</evidence>
<keyword evidence="6" id="KW-0863">Zinc-finger</keyword>
<dbReference type="Pfam" id="PF25977">
    <property type="entry name" value="DZIP1"/>
    <property type="match status" value="1"/>
</dbReference>
<evidence type="ECO:0000256" key="10">
    <source>
        <dbReference type="ARBA" id="ARBA00023273"/>
    </source>
</evidence>
<feature type="region of interest" description="Disordered" evidence="12">
    <location>
        <begin position="999"/>
        <end position="1037"/>
    </location>
</feature>
<feature type="compositionally biased region" description="Low complexity" evidence="12">
    <location>
        <begin position="786"/>
        <end position="801"/>
    </location>
</feature>
<protein>
    <recommendedName>
        <fullName evidence="13">C2H2-type domain-containing protein</fullName>
    </recommendedName>
</protein>
<gene>
    <name evidence="14" type="ORF">KQX54_005185</name>
</gene>